<dbReference type="AlphaFoldDB" id="A0A4Y9ZZA4"/>
<dbReference type="SUPFAM" id="SSF53474">
    <property type="entry name" value="alpha/beta-Hydrolases"/>
    <property type="match status" value="1"/>
</dbReference>
<organism evidence="2 3">
    <name type="scientific">Hericium alpestre</name>
    <dbReference type="NCBI Taxonomy" id="135208"/>
    <lineage>
        <taxon>Eukaryota</taxon>
        <taxon>Fungi</taxon>
        <taxon>Dikarya</taxon>
        <taxon>Basidiomycota</taxon>
        <taxon>Agaricomycotina</taxon>
        <taxon>Agaricomycetes</taxon>
        <taxon>Russulales</taxon>
        <taxon>Hericiaceae</taxon>
        <taxon>Hericium</taxon>
    </lineage>
</organism>
<feature type="domain" description="Alpha/beta hydrolase fold-3" evidence="1">
    <location>
        <begin position="9"/>
        <end position="72"/>
    </location>
</feature>
<comment type="caution">
    <text evidence="2">The sequence shown here is derived from an EMBL/GenBank/DDBJ whole genome shotgun (WGS) entry which is preliminary data.</text>
</comment>
<dbReference type="InterPro" id="IPR013094">
    <property type="entry name" value="AB_hydrolase_3"/>
</dbReference>
<dbReference type="GO" id="GO:0016787">
    <property type="term" value="F:hydrolase activity"/>
    <property type="evidence" value="ECO:0007669"/>
    <property type="project" value="InterPro"/>
</dbReference>
<reference evidence="2 3" key="1">
    <citation type="submission" date="2019-02" db="EMBL/GenBank/DDBJ databases">
        <title>Genome sequencing of the rare red list fungi Hericium alpestre (H. flagellum).</title>
        <authorList>
            <person name="Buettner E."/>
            <person name="Kellner H."/>
        </authorList>
    </citation>
    <scope>NUCLEOTIDE SEQUENCE [LARGE SCALE GENOMIC DNA]</scope>
    <source>
        <strain evidence="2 3">DSM 108284</strain>
    </source>
</reference>
<keyword evidence="3" id="KW-1185">Reference proteome</keyword>
<protein>
    <recommendedName>
        <fullName evidence="1">Alpha/beta hydrolase fold-3 domain-containing protein</fullName>
    </recommendedName>
</protein>
<dbReference type="Gene3D" id="3.40.50.1820">
    <property type="entry name" value="alpha/beta hydrolase"/>
    <property type="match status" value="1"/>
</dbReference>
<sequence>MKALYSFLGVSASSAEFSPLLAASHTGLPPATVYICGLDPLRDEGLLYERVLREAGVKTKLYVYPGLPHGFHVVLPQMKAAAKYNADVDEGIKWLLSGAA</sequence>
<accession>A0A4Y9ZZA4</accession>
<dbReference type="Pfam" id="PF07859">
    <property type="entry name" value="Abhydrolase_3"/>
    <property type="match status" value="1"/>
</dbReference>
<dbReference type="EMBL" id="SFCI01000623">
    <property type="protein sequence ID" value="TFY78748.1"/>
    <property type="molecule type" value="Genomic_DNA"/>
</dbReference>
<dbReference type="Proteomes" id="UP000298061">
    <property type="component" value="Unassembled WGS sequence"/>
</dbReference>
<evidence type="ECO:0000313" key="3">
    <source>
        <dbReference type="Proteomes" id="UP000298061"/>
    </source>
</evidence>
<dbReference type="STRING" id="135208.A0A4Y9ZZA4"/>
<evidence type="ECO:0000313" key="2">
    <source>
        <dbReference type="EMBL" id="TFY78748.1"/>
    </source>
</evidence>
<proteinExistence type="predicted"/>
<evidence type="ECO:0000259" key="1">
    <source>
        <dbReference type="Pfam" id="PF07859"/>
    </source>
</evidence>
<dbReference type="OrthoDB" id="408631at2759"/>
<dbReference type="InterPro" id="IPR029058">
    <property type="entry name" value="AB_hydrolase_fold"/>
</dbReference>
<gene>
    <name evidence="2" type="ORF">EWM64_g5268</name>
</gene>
<name>A0A4Y9ZZA4_9AGAM</name>